<dbReference type="Pfam" id="PF21247">
    <property type="entry name" value="Fic-like_C"/>
    <property type="match status" value="1"/>
</dbReference>
<dbReference type="Proteomes" id="UP001056693">
    <property type="component" value="Unassembled WGS sequence"/>
</dbReference>
<dbReference type="Gene3D" id="3.30.950.30">
    <property type="entry name" value="Schlafen, AAA domain"/>
    <property type="match status" value="1"/>
</dbReference>
<dbReference type="Gene3D" id="3.30.565.60">
    <property type="match status" value="1"/>
</dbReference>
<dbReference type="PANTHER" id="PTHR30595:SF6">
    <property type="entry name" value="SCHLAFEN ALBA-2 DOMAIN-CONTAINING PROTEIN"/>
    <property type="match status" value="1"/>
</dbReference>
<dbReference type="Pfam" id="PF04326">
    <property type="entry name" value="SLFN_AlbA_2"/>
    <property type="match status" value="1"/>
</dbReference>
<evidence type="ECO:0000313" key="3">
    <source>
        <dbReference type="EMBL" id="MCL3786690.1"/>
    </source>
</evidence>
<dbReference type="InterPro" id="IPR049514">
    <property type="entry name" value="Fic-like_C"/>
</dbReference>
<feature type="domain" description="Schlafen AlbA-2" evidence="1">
    <location>
        <begin position="14"/>
        <end position="126"/>
    </location>
</feature>
<dbReference type="InterPro" id="IPR007421">
    <property type="entry name" value="Schlafen_AlbA_2_dom"/>
</dbReference>
<sequence length="481" mass="54597">MTYDEAKNLISKGEGIDIEFKKSTVDITKDVYETVCAFSNRFGGHIFLGVKDDGTVIGVDKNCIEKIKKNFVTSINNPTKFYPLLYLQIEDIIFQDKYLIHIYVPENPQVCRCGGKIYDRNNDSDVDITNSGDLVFNLYSRKQGKCFVDNVLTQYNISDLRTDVIERARRMSRARNKNHPWLTMTDEELLRSVGLIARESNSNKDGITLAAILLFGKDEIIASALPQYKTDAIFRVENLDRYDDRDVIITNLFDTFDRLMNFGKKHLSDPFLLEGVQAVSARDAILREIFSNSLAHRDYSTGYVAKFVIEKDKMFTENGNVSHGNGELELNDFKPFSKNPVIAKVFREVSLADELGSGMRNTFKYTKLYSGGTPEFIEGDVFKIIIPLSKAATEIVGPQKDENTQVSTQVSTQGEDVFEKILDFCEVPRTKKEITEYFNLKNAKGFGKRYLTPLISEGKLKMTIPEKPTSSKQKYISVSKS</sequence>
<comment type="caution">
    <text evidence="3">The sequence shown here is derived from an EMBL/GenBank/DDBJ whole genome shotgun (WGS) entry which is preliminary data.</text>
</comment>
<dbReference type="RefSeq" id="WP_022234763.1">
    <property type="nucleotide sequence ID" value="NZ_SNUZ01000002.1"/>
</dbReference>
<dbReference type="InterPro" id="IPR038475">
    <property type="entry name" value="RecG_C_sf"/>
</dbReference>
<protein>
    <submittedName>
        <fullName evidence="3">AAA family ATPase</fullName>
    </submittedName>
</protein>
<reference evidence="3 4" key="1">
    <citation type="submission" date="2019-03" db="EMBL/GenBank/DDBJ databases">
        <authorList>
            <person name="Molinero N."/>
            <person name="Sanchez B."/>
            <person name="Walker A."/>
            <person name="Duncan S."/>
            <person name="Delgado S."/>
            <person name="Margolles A."/>
        </authorList>
    </citation>
    <scope>NUCLEOTIDE SEQUENCE [LARGE SCALE GENOMIC DNA]</scope>
    <source>
        <strain evidence="3 4">IPLA60002</strain>
    </source>
</reference>
<evidence type="ECO:0000313" key="4">
    <source>
        <dbReference type="Proteomes" id="UP001056693"/>
    </source>
</evidence>
<accession>A0ABT0NEM7</accession>
<feature type="domain" description="Filamentation induced by cAMP protein Fic-like C-terminal" evidence="2">
    <location>
        <begin position="429"/>
        <end position="475"/>
    </location>
</feature>
<dbReference type="InterPro" id="IPR038461">
    <property type="entry name" value="Schlafen_AlbA_2_dom_sf"/>
</dbReference>
<gene>
    <name evidence="3" type="ORF">E2N93_01440</name>
</gene>
<dbReference type="EMBL" id="SNUZ01000002">
    <property type="protein sequence ID" value="MCL3786690.1"/>
    <property type="molecule type" value="Genomic_DNA"/>
</dbReference>
<organism evidence="3 4">
    <name type="scientific">Ruminococcus bromii</name>
    <dbReference type="NCBI Taxonomy" id="40518"/>
    <lineage>
        <taxon>Bacteria</taxon>
        <taxon>Bacillati</taxon>
        <taxon>Bacillota</taxon>
        <taxon>Clostridia</taxon>
        <taxon>Eubacteriales</taxon>
        <taxon>Oscillospiraceae</taxon>
        <taxon>Ruminococcus</taxon>
    </lineage>
</organism>
<name>A0ABT0NEM7_9FIRM</name>
<keyword evidence="4" id="KW-1185">Reference proteome</keyword>
<dbReference type="PANTHER" id="PTHR30595">
    <property type="entry name" value="GLPR-RELATED TRANSCRIPTIONAL REPRESSOR"/>
    <property type="match status" value="1"/>
</dbReference>
<evidence type="ECO:0000259" key="1">
    <source>
        <dbReference type="Pfam" id="PF04326"/>
    </source>
</evidence>
<proteinExistence type="predicted"/>
<evidence type="ECO:0000259" key="2">
    <source>
        <dbReference type="Pfam" id="PF21247"/>
    </source>
</evidence>